<name>A0A9D4A613_9ROSI</name>
<proteinExistence type="predicted"/>
<dbReference type="Proteomes" id="UP000828251">
    <property type="component" value="Unassembled WGS sequence"/>
</dbReference>
<sequence length="89" mass="10259">MNNSLLEDFRDQEILKAVKEMGSTKAPGYDGFLAIFYQRFWHIIGKDGRLISNNVLVAYELMHTLKRKRTGKEGSFALKLDMSKAYDQV</sequence>
<gene>
    <name evidence="1" type="ORF">J1N35_019574</name>
</gene>
<dbReference type="PANTHER" id="PTHR46890:SF48">
    <property type="entry name" value="RNA-DIRECTED DNA POLYMERASE"/>
    <property type="match status" value="1"/>
</dbReference>
<comment type="caution">
    <text evidence="1">The sequence shown here is derived from an EMBL/GenBank/DDBJ whole genome shotgun (WGS) entry which is preliminary data.</text>
</comment>
<evidence type="ECO:0000313" key="2">
    <source>
        <dbReference type="Proteomes" id="UP000828251"/>
    </source>
</evidence>
<keyword evidence="2" id="KW-1185">Reference proteome</keyword>
<reference evidence="1 2" key="1">
    <citation type="journal article" date="2021" name="Plant Biotechnol. J.">
        <title>Multi-omics assisted identification of the key and species-specific regulatory components of drought-tolerant mechanisms in Gossypium stocksii.</title>
        <authorList>
            <person name="Yu D."/>
            <person name="Ke L."/>
            <person name="Zhang D."/>
            <person name="Wu Y."/>
            <person name="Sun Y."/>
            <person name="Mei J."/>
            <person name="Sun J."/>
            <person name="Sun Y."/>
        </authorList>
    </citation>
    <scope>NUCLEOTIDE SEQUENCE [LARGE SCALE GENOMIC DNA]</scope>
    <source>
        <strain evidence="2">cv. E1</strain>
        <tissue evidence="1">Leaf</tissue>
    </source>
</reference>
<accession>A0A9D4A613</accession>
<dbReference type="OrthoDB" id="1001905at2759"/>
<dbReference type="InterPro" id="IPR052343">
    <property type="entry name" value="Retrotransposon-Effector_Assoc"/>
</dbReference>
<evidence type="ECO:0008006" key="3">
    <source>
        <dbReference type="Google" id="ProtNLM"/>
    </source>
</evidence>
<organism evidence="1 2">
    <name type="scientific">Gossypium stocksii</name>
    <dbReference type="NCBI Taxonomy" id="47602"/>
    <lineage>
        <taxon>Eukaryota</taxon>
        <taxon>Viridiplantae</taxon>
        <taxon>Streptophyta</taxon>
        <taxon>Embryophyta</taxon>
        <taxon>Tracheophyta</taxon>
        <taxon>Spermatophyta</taxon>
        <taxon>Magnoliopsida</taxon>
        <taxon>eudicotyledons</taxon>
        <taxon>Gunneridae</taxon>
        <taxon>Pentapetalae</taxon>
        <taxon>rosids</taxon>
        <taxon>malvids</taxon>
        <taxon>Malvales</taxon>
        <taxon>Malvaceae</taxon>
        <taxon>Malvoideae</taxon>
        <taxon>Gossypium</taxon>
    </lineage>
</organism>
<evidence type="ECO:0000313" key="1">
    <source>
        <dbReference type="EMBL" id="KAH1092317.1"/>
    </source>
</evidence>
<protein>
    <recommendedName>
        <fullName evidence="3">Reverse transcriptase domain-containing protein</fullName>
    </recommendedName>
</protein>
<dbReference type="PANTHER" id="PTHR46890">
    <property type="entry name" value="NON-LTR RETROLELEMENT REVERSE TRANSCRIPTASE-LIKE PROTEIN-RELATED"/>
    <property type="match status" value="1"/>
</dbReference>
<dbReference type="EMBL" id="JAIQCV010000006">
    <property type="protein sequence ID" value="KAH1092317.1"/>
    <property type="molecule type" value="Genomic_DNA"/>
</dbReference>
<dbReference type="AlphaFoldDB" id="A0A9D4A613"/>